<dbReference type="SUPFAM" id="SSF144091">
    <property type="entry name" value="Rhomboid-like"/>
    <property type="match status" value="1"/>
</dbReference>
<dbReference type="InterPro" id="IPR050925">
    <property type="entry name" value="Rhomboid_protease_S54"/>
</dbReference>
<dbReference type="GO" id="GO:0004252">
    <property type="term" value="F:serine-type endopeptidase activity"/>
    <property type="evidence" value="ECO:0007669"/>
    <property type="project" value="InterPro"/>
</dbReference>
<reference evidence="9 10" key="1">
    <citation type="submission" date="2017-07" db="EMBL/GenBank/DDBJ databases">
        <title>Draft Genome Sequences of Select Purple Nonsulfur Bacteria.</title>
        <authorList>
            <person name="Lasarre B."/>
            <person name="Mckinlay J.B."/>
        </authorList>
    </citation>
    <scope>NUCLEOTIDE SEQUENCE [LARGE SCALE GENOMIC DNA]</scope>
    <source>
        <strain evidence="9 10">DSM 11907</strain>
    </source>
</reference>
<feature type="transmembrane region" description="Helical" evidence="7">
    <location>
        <begin position="158"/>
        <end position="181"/>
    </location>
</feature>
<keyword evidence="5 7" id="KW-1133">Transmembrane helix</keyword>
<evidence type="ECO:0000256" key="7">
    <source>
        <dbReference type="SAM" id="Phobius"/>
    </source>
</evidence>
<evidence type="ECO:0000256" key="5">
    <source>
        <dbReference type="ARBA" id="ARBA00022989"/>
    </source>
</evidence>
<dbReference type="InterPro" id="IPR035952">
    <property type="entry name" value="Rhomboid-like_sf"/>
</dbReference>
<dbReference type="OrthoDB" id="9813074at2"/>
<sequence>MFPIQNGVPHRSAPFVTWSLIAINVAVFLYQVSLPAPALDRFLVEYALIPGRYFVPLPFLPEPTLQDYLPFLTNMFLHGGWLHLILNMWTLFLFGPTVEDRMGRSRYLLFYLICGIAASTAHAYFNATSFVPALGASGAIAGVIGAFVRLFPLANLIVVIPIFFFPFFFEVPALLFAGLWFLMQFVQGTIELVSPSTGGGIAWWAHIGGFIAGVLLTSLLTRPRRTYRKYYLDEGIYGFTPNGRR</sequence>
<feature type="transmembrane region" description="Helical" evidence="7">
    <location>
        <begin position="107"/>
        <end position="125"/>
    </location>
</feature>
<name>A0A327KVN6_9BRAD</name>
<evidence type="ECO:0000256" key="1">
    <source>
        <dbReference type="ARBA" id="ARBA00004141"/>
    </source>
</evidence>
<evidence type="ECO:0000313" key="10">
    <source>
        <dbReference type="Proteomes" id="UP000248863"/>
    </source>
</evidence>
<dbReference type="InterPro" id="IPR022764">
    <property type="entry name" value="Peptidase_S54_rhomboid_dom"/>
</dbReference>
<organism evidence="9 10">
    <name type="scientific">Rhodoplanes elegans</name>
    <dbReference type="NCBI Taxonomy" id="29408"/>
    <lineage>
        <taxon>Bacteria</taxon>
        <taxon>Pseudomonadati</taxon>
        <taxon>Pseudomonadota</taxon>
        <taxon>Alphaproteobacteria</taxon>
        <taxon>Hyphomicrobiales</taxon>
        <taxon>Nitrobacteraceae</taxon>
        <taxon>Rhodoplanes</taxon>
    </lineage>
</organism>
<protein>
    <submittedName>
        <fullName evidence="9">Rhomboid family intramembrane serine protease</fullName>
    </submittedName>
</protein>
<dbReference type="GO" id="GO:0006508">
    <property type="term" value="P:proteolysis"/>
    <property type="evidence" value="ECO:0007669"/>
    <property type="project" value="UniProtKB-KW"/>
</dbReference>
<dbReference type="AlphaFoldDB" id="A0A327KVN6"/>
<comment type="subcellular location">
    <subcellularLocation>
        <location evidence="1">Membrane</location>
        <topology evidence="1">Multi-pass membrane protein</topology>
    </subcellularLocation>
</comment>
<dbReference type="PANTHER" id="PTHR43731">
    <property type="entry name" value="RHOMBOID PROTEASE"/>
    <property type="match status" value="1"/>
</dbReference>
<comment type="caution">
    <text evidence="9">The sequence shown here is derived from an EMBL/GenBank/DDBJ whole genome shotgun (WGS) entry which is preliminary data.</text>
</comment>
<evidence type="ECO:0000256" key="3">
    <source>
        <dbReference type="ARBA" id="ARBA00022692"/>
    </source>
</evidence>
<gene>
    <name evidence="9" type="ORF">CH338_00150</name>
</gene>
<keyword evidence="10" id="KW-1185">Reference proteome</keyword>
<dbReference type="EMBL" id="NPEU01000001">
    <property type="protein sequence ID" value="RAI42351.1"/>
    <property type="molecule type" value="Genomic_DNA"/>
</dbReference>
<comment type="similarity">
    <text evidence="2">Belongs to the peptidase S54 family.</text>
</comment>
<feature type="transmembrane region" description="Helical" evidence="7">
    <location>
        <begin position="201"/>
        <end position="220"/>
    </location>
</feature>
<accession>A0A327KVN6</accession>
<feature type="transmembrane region" description="Helical" evidence="7">
    <location>
        <begin position="12"/>
        <end position="32"/>
    </location>
</feature>
<feature type="transmembrane region" description="Helical" evidence="7">
    <location>
        <begin position="75"/>
        <end position="95"/>
    </location>
</feature>
<feature type="domain" description="Peptidase S54 rhomboid" evidence="8">
    <location>
        <begin position="68"/>
        <end position="221"/>
    </location>
</feature>
<dbReference type="PANTHER" id="PTHR43731:SF14">
    <property type="entry name" value="PRESENILIN-ASSOCIATED RHOMBOID-LIKE PROTEIN, MITOCHONDRIAL"/>
    <property type="match status" value="1"/>
</dbReference>
<dbReference type="GO" id="GO:0016020">
    <property type="term" value="C:membrane"/>
    <property type="evidence" value="ECO:0007669"/>
    <property type="project" value="UniProtKB-SubCell"/>
</dbReference>
<evidence type="ECO:0000259" key="8">
    <source>
        <dbReference type="Pfam" id="PF01694"/>
    </source>
</evidence>
<proteinExistence type="inferred from homology"/>
<keyword evidence="6 7" id="KW-0472">Membrane</keyword>
<feature type="transmembrane region" description="Helical" evidence="7">
    <location>
        <begin position="131"/>
        <end position="151"/>
    </location>
</feature>
<dbReference type="Proteomes" id="UP000248863">
    <property type="component" value="Unassembled WGS sequence"/>
</dbReference>
<evidence type="ECO:0000256" key="6">
    <source>
        <dbReference type="ARBA" id="ARBA00023136"/>
    </source>
</evidence>
<keyword evidence="4" id="KW-0378">Hydrolase</keyword>
<dbReference type="FunFam" id="1.20.1540.10:FF:000027">
    <property type="entry name" value="Rhomboid family intramembrane serine protease"/>
    <property type="match status" value="1"/>
</dbReference>
<keyword evidence="9" id="KW-0645">Protease</keyword>
<dbReference type="Pfam" id="PF01694">
    <property type="entry name" value="Rhomboid"/>
    <property type="match status" value="1"/>
</dbReference>
<evidence type="ECO:0000256" key="2">
    <source>
        <dbReference type="ARBA" id="ARBA00009045"/>
    </source>
</evidence>
<keyword evidence="3 7" id="KW-0812">Transmembrane</keyword>
<dbReference type="RefSeq" id="WP_111355017.1">
    <property type="nucleotide sequence ID" value="NZ_NHSK01000156.1"/>
</dbReference>
<dbReference type="Gene3D" id="1.20.1540.10">
    <property type="entry name" value="Rhomboid-like"/>
    <property type="match status" value="1"/>
</dbReference>
<evidence type="ECO:0000313" key="9">
    <source>
        <dbReference type="EMBL" id="RAI42351.1"/>
    </source>
</evidence>
<evidence type="ECO:0000256" key="4">
    <source>
        <dbReference type="ARBA" id="ARBA00022801"/>
    </source>
</evidence>